<dbReference type="Pfam" id="PF13087">
    <property type="entry name" value="AAA_12"/>
    <property type="match status" value="1"/>
</dbReference>
<evidence type="ECO:0000256" key="1">
    <source>
        <dbReference type="ARBA" id="ARBA00022741"/>
    </source>
</evidence>
<dbReference type="Proteomes" id="UP001408789">
    <property type="component" value="Unassembled WGS sequence"/>
</dbReference>
<dbReference type="Pfam" id="PF13361">
    <property type="entry name" value="UvrD_C"/>
    <property type="match status" value="1"/>
</dbReference>
<evidence type="ECO:0008006" key="10">
    <source>
        <dbReference type="Google" id="ProtNLM"/>
    </source>
</evidence>
<dbReference type="InterPro" id="IPR041679">
    <property type="entry name" value="DNA2/NAM7-like_C"/>
</dbReference>
<keyword evidence="2" id="KW-0378">Hydrolase</keyword>
<protein>
    <recommendedName>
        <fullName evidence="10">UvrD-like helicase ATP-binding domain-containing protein</fullName>
    </recommendedName>
</protein>
<dbReference type="InterPro" id="IPR039904">
    <property type="entry name" value="TRANK1"/>
</dbReference>
<comment type="caution">
    <text evidence="8">The sequence shown here is derived from an EMBL/GenBank/DDBJ whole genome shotgun (WGS) entry which is preliminary data.</text>
</comment>
<dbReference type="InterPro" id="IPR027417">
    <property type="entry name" value="P-loop_NTPase"/>
</dbReference>
<evidence type="ECO:0000259" key="5">
    <source>
        <dbReference type="Pfam" id="PF00580"/>
    </source>
</evidence>
<evidence type="ECO:0000313" key="9">
    <source>
        <dbReference type="Proteomes" id="UP001408789"/>
    </source>
</evidence>
<proteinExistence type="predicted"/>
<evidence type="ECO:0000256" key="2">
    <source>
        <dbReference type="ARBA" id="ARBA00022801"/>
    </source>
</evidence>
<dbReference type="GO" id="GO:0016787">
    <property type="term" value="F:hydrolase activity"/>
    <property type="evidence" value="ECO:0007669"/>
    <property type="project" value="UniProtKB-KW"/>
</dbReference>
<feature type="domain" description="UvrD-like helicase C-terminal" evidence="7">
    <location>
        <begin position="804"/>
        <end position="893"/>
    </location>
</feature>
<name>A0AAP0C915_9ASTR</name>
<dbReference type="AlphaFoldDB" id="A0AAP0C915"/>
<dbReference type="EMBL" id="JBCNJP010000027">
    <property type="protein sequence ID" value="KAK9052301.1"/>
    <property type="molecule type" value="Genomic_DNA"/>
</dbReference>
<dbReference type="SUPFAM" id="SSF52540">
    <property type="entry name" value="P-loop containing nucleoside triphosphate hydrolases"/>
    <property type="match status" value="1"/>
</dbReference>
<dbReference type="Gene3D" id="3.40.50.300">
    <property type="entry name" value="P-loop containing nucleotide triphosphate hydrolases"/>
    <property type="match status" value="3"/>
</dbReference>
<keyword evidence="1" id="KW-0547">Nucleotide-binding</keyword>
<keyword evidence="3" id="KW-0347">Helicase</keyword>
<dbReference type="InterPro" id="IPR014017">
    <property type="entry name" value="DNA_helicase_UvrD-like_C"/>
</dbReference>
<feature type="domain" description="DNA2/NAM7 helicase-like C-terminal" evidence="6">
    <location>
        <begin position="14"/>
        <end position="148"/>
    </location>
</feature>
<gene>
    <name evidence="8" type="ORF">SSX86_028930</name>
</gene>
<evidence type="ECO:0000256" key="4">
    <source>
        <dbReference type="ARBA" id="ARBA00022840"/>
    </source>
</evidence>
<dbReference type="InterPro" id="IPR014016">
    <property type="entry name" value="UvrD-like_ATP-bd"/>
</dbReference>
<dbReference type="PANTHER" id="PTHR21529:SF4">
    <property type="entry name" value="TPR AND ANKYRIN REPEAT-CONTAINING PROTEIN 1"/>
    <property type="match status" value="1"/>
</dbReference>
<accession>A0AAP0C915</accession>
<keyword evidence="9" id="KW-1185">Reference proteome</keyword>
<keyword evidence="4" id="KW-0067">ATP-binding</keyword>
<evidence type="ECO:0000259" key="7">
    <source>
        <dbReference type="Pfam" id="PF13361"/>
    </source>
</evidence>
<evidence type="ECO:0000313" key="8">
    <source>
        <dbReference type="EMBL" id="KAK9052301.1"/>
    </source>
</evidence>
<feature type="domain" description="UvrD-like helicase ATP-binding" evidence="5">
    <location>
        <begin position="590"/>
        <end position="677"/>
    </location>
</feature>
<dbReference type="GO" id="GO:0005524">
    <property type="term" value="F:ATP binding"/>
    <property type="evidence" value="ECO:0007669"/>
    <property type="project" value="UniProtKB-KW"/>
</dbReference>
<sequence length="1188" mass="137214">MNVIRKCYIPGAMFGPFSFINVSSAKEVLDDEDGMKNMVEIAVVFQIIQLLRKECARSKHKISMAVLSQHPAQVKCMQQKLENYQQNNEFFKVRVGYVDDYQHGEADVVIISTVGADEDECSEANTISNYTNVYSTWARHCLWILGDESMHMKGGSIWKCLIFEAKTKGCFFHADESKELAKAICEVKKDLHQLDELFSGESKLFQNTTWKVLFSSMFRTSFSKIESLETKKLVFLMLLKLSSGWRPKGSSTAASISKSSYFELMKEFKVKGLHLICTIDIMKETHYTQILKVWDILPFHEIAGLVTRLERIFGMYTREYIDRCKERCVQRGQEYKEFPMKWLATSEIIQYKTNANRNDEMFMDGANGTGCIENVKVRESLILMKFYSLSTRAVNAVIYGCDGGDLGIPFELTEQEKDVVSFNKSSFILGRLTCGGDSSSQSGLTHIDEIDEMMLSEDIPDQFVNLPQDVYPLIITFHRFLLMLDGTVGTSYFERFPSIRRLIYGNKTSTERLKVLEQFMRAKEVTYERFCSAYWPHFNNKLTKKLDPSTVYTEIMSVIKGGLVTDKAPDVILFNDDYVALCDGRISIFDDQKREIIYSIFLQYEIRKVENGDFDLADFVNDLHQRLEVEGYKGDIMDYVYVDEVQDLSMRQIMLFKYVCTNVHEGFAFSGDTAQAIAKGIAFRFEDIRCMFFKKFLSGSEKGNISKIFQLSENFRTHAGVLNLAQSVINLLCHFFPLFVDALRPETSQINGDLPILLETDENNNAIKFIFEGDGFCSQPITGFGAEQVVLVRDESLKEKVVNIVGKNALVLTIMESKGLEFQDVLLYDFFTTSSFSNEWRIIYKYMKDMDLLDSPFATLCSSFDMQKHAVLCTELKQLYVAITRARQRLWICESTGFSEPIYDYWKKLSLVEVKHLSGSFADNMHIPSSKPEWRSRGIKLFHENNFRMAQMCFSKAGDKHYEKLAEAYHLRAIGGDARVLKDAAELFSSIGKKVLAAECFYDIEDYETAGYIYKGESMFEKAGNCFHLARCYKLAVEEYEKARAFVKCLSACTDGQLFDIGFNRLGLWGECGGDELKSFLHKGARYYFLKKDFTNMMKFVRSFSEKDKMRSFLTKRRCFDELIFLEEEWENFKEAAKVMHKGACYYYSIKDFENMMKFVRSFSEKDKMRSFLTKRRCFDELIFLEEE</sequence>
<dbReference type="PANTHER" id="PTHR21529">
    <property type="entry name" value="MAMMARY TURMOR VIRUS RECEPTOR HOMOLOG 1, 2 MTVR1, 2"/>
    <property type="match status" value="1"/>
</dbReference>
<evidence type="ECO:0000256" key="3">
    <source>
        <dbReference type="ARBA" id="ARBA00022806"/>
    </source>
</evidence>
<organism evidence="8 9">
    <name type="scientific">Deinandra increscens subsp. villosa</name>
    <dbReference type="NCBI Taxonomy" id="3103831"/>
    <lineage>
        <taxon>Eukaryota</taxon>
        <taxon>Viridiplantae</taxon>
        <taxon>Streptophyta</taxon>
        <taxon>Embryophyta</taxon>
        <taxon>Tracheophyta</taxon>
        <taxon>Spermatophyta</taxon>
        <taxon>Magnoliopsida</taxon>
        <taxon>eudicotyledons</taxon>
        <taxon>Gunneridae</taxon>
        <taxon>Pentapetalae</taxon>
        <taxon>asterids</taxon>
        <taxon>campanulids</taxon>
        <taxon>Asterales</taxon>
        <taxon>Asteraceae</taxon>
        <taxon>Asteroideae</taxon>
        <taxon>Heliantheae alliance</taxon>
        <taxon>Madieae</taxon>
        <taxon>Madiinae</taxon>
        <taxon>Deinandra</taxon>
    </lineage>
</organism>
<reference evidence="8 9" key="1">
    <citation type="submission" date="2024-04" db="EMBL/GenBank/DDBJ databases">
        <title>The reference genome of an endangered Asteraceae, Deinandra increscens subsp. villosa, native to the Central Coast of California.</title>
        <authorList>
            <person name="Guilliams M."/>
            <person name="Hasenstab-Lehman K."/>
            <person name="Meyer R."/>
            <person name="Mcevoy S."/>
        </authorList>
    </citation>
    <scope>NUCLEOTIDE SEQUENCE [LARGE SCALE GENOMIC DNA]</scope>
    <source>
        <tissue evidence="8">Leaf</tissue>
    </source>
</reference>
<dbReference type="GO" id="GO:0004386">
    <property type="term" value="F:helicase activity"/>
    <property type="evidence" value="ECO:0007669"/>
    <property type="project" value="UniProtKB-KW"/>
</dbReference>
<dbReference type="Pfam" id="PF00580">
    <property type="entry name" value="UvrD-helicase"/>
    <property type="match status" value="1"/>
</dbReference>
<evidence type="ECO:0000259" key="6">
    <source>
        <dbReference type="Pfam" id="PF13087"/>
    </source>
</evidence>